<feature type="transmembrane region" description="Helical" evidence="2">
    <location>
        <begin position="116"/>
        <end position="135"/>
    </location>
</feature>
<proteinExistence type="predicted"/>
<dbReference type="AlphaFoldDB" id="A0A1H8T122"/>
<accession>A0A1H8T122</accession>
<feature type="transmembrane region" description="Helical" evidence="2">
    <location>
        <begin position="44"/>
        <end position="67"/>
    </location>
</feature>
<sequence>MLQSLPNWHPIFVHFTVALLSVSVLLYLVSHFSPPGTLGRTVRLAARVNLVLGVLFTVGTVLSGWYAYNTVAHDDASHLVMTTHRNWALTAAAAFGLLAVWAARYWLRKQREGRGFVLAAAIAAVPLAVAGHYGGELVYGHGVGVQSLPDADDHAHNGDDHDHGDGHEDDHAHDDDAHNDDDHGHDDDDGHARDESGGHTH</sequence>
<evidence type="ECO:0000313" key="5">
    <source>
        <dbReference type="Proteomes" id="UP000199657"/>
    </source>
</evidence>
<dbReference type="InterPro" id="IPR019251">
    <property type="entry name" value="DUF2231_TM"/>
</dbReference>
<gene>
    <name evidence="4" type="ORF">SAMN04488052_103343</name>
</gene>
<evidence type="ECO:0000313" key="4">
    <source>
        <dbReference type="EMBL" id="SEO84612.1"/>
    </source>
</evidence>
<evidence type="ECO:0000256" key="1">
    <source>
        <dbReference type="SAM" id="MobiDB-lite"/>
    </source>
</evidence>
<feature type="domain" description="DUF2231" evidence="3">
    <location>
        <begin position="9"/>
        <end position="146"/>
    </location>
</feature>
<evidence type="ECO:0000256" key="2">
    <source>
        <dbReference type="SAM" id="Phobius"/>
    </source>
</evidence>
<dbReference type="EMBL" id="FOEG01000003">
    <property type="protein sequence ID" value="SEO84612.1"/>
    <property type="molecule type" value="Genomic_DNA"/>
</dbReference>
<reference evidence="4 5" key="1">
    <citation type="submission" date="2016-10" db="EMBL/GenBank/DDBJ databases">
        <authorList>
            <person name="de Groot N.N."/>
        </authorList>
    </citation>
    <scope>NUCLEOTIDE SEQUENCE [LARGE SCALE GENOMIC DNA]</scope>
    <source>
        <strain evidence="4 5">CGMCC 1.6291</strain>
    </source>
</reference>
<dbReference type="Proteomes" id="UP000199657">
    <property type="component" value="Unassembled WGS sequence"/>
</dbReference>
<dbReference type="Pfam" id="PF09990">
    <property type="entry name" value="DUF2231"/>
    <property type="match status" value="1"/>
</dbReference>
<feature type="transmembrane region" description="Helical" evidence="2">
    <location>
        <begin position="87"/>
        <end position="107"/>
    </location>
</feature>
<name>A0A1H8T122_9GAMM</name>
<organism evidence="4 5">
    <name type="scientific">Aquisalimonas asiatica</name>
    <dbReference type="NCBI Taxonomy" id="406100"/>
    <lineage>
        <taxon>Bacteria</taxon>
        <taxon>Pseudomonadati</taxon>
        <taxon>Pseudomonadota</taxon>
        <taxon>Gammaproteobacteria</taxon>
        <taxon>Chromatiales</taxon>
        <taxon>Ectothiorhodospiraceae</taxon>
        <taxon>Aquisalimonas</taxon>
    </lineage>
</organism>
<keyword evidence="5" id="KW-1185">Reference proteome</keyword>
<keyword evidence="2" id="KW-0812">Transmembrane</keyword>
<dbReference type="RefSeq" id="WP_171909882.1">
    <property type="nucleotide sequence ID" value="NZ_FOEG01000003.1"/>
</dbReference>
<dbReference type="STRING" id="406100.SAMN04488052_103343"/>
<keyword evidence="2" id="KW-0472">Membrane</keyword>
<keyword evidence="2" id="KW-1133">Transmembrane helix</keyword>
<evidence type="ECO:0000259" key="3">
    <source>
        <dbReference type="Pfam" id="PF09990"/>
    </source>
</evidence>
<feature type="transmembrane region" description="Helical" evidence="2">
    <location>
        <begin position="12"/>
        <end position="32"/>
    </location>
</feature>
<feature type="compositionally biased region" description="Basic and acidic residues" evidence="1">
    <location>
        <begin position="151"/>
        <end position="201"/>
    </location>
</feature>
<protein>
    <submittedName>
        <fullName evidence="4">Uncharacterized membrane protein</fullName>
    </submittedName>
</protein>
<feature type="region of interest" description="Disordered" evidence="1">
    <location>
        <begin position="148"/>
        <end position="201"/>
    </location>
</feature>